<feature type="non-terminal residue" evidence="2">
    <location>
        <position position="1"/>
    </location>
</feature>
<sequence length="268" mass="29421">PWLYHHGLHSKVKAEKVGTWDTVEQDEIGIFVEGELIKAHRYNAGVKILLEEGVLKTSSGSMRDLVQVGDDGHVEEWPIVEVSSTVTPAEWRMQPISPRAMVAIKSLQEVKGGTEMSLKDRIKALVDDAFTDDDDKDDADVKDKDKDTSSDGDDKDTDTDDTSDADDAKSLDIDELSTKVAQLLPLGKVVDAVKALDVVIAELSQRMVDVEGLVEGMARGDTERLKSMLQGDDWYQQLFVASREGKVMSDKDTTKVKSDNDAPASGQT</sequence>
<feature type="compositionally biased region" description="Basic and acidic residues" evidence="1">
    <location>
        <begin position="245"/>
        <end position="260"/>
    </location>
</feature>
<feature type="region of interest" description="Disordered" evidence="1">
    <location>
        <begin position="245"/>
        <end position="268"/>
    </location>
</feature>
<comment type="caution">
    <text evidence="2">The sequence shown here is derived from an EMBL/GenBank/DDBJ whole genome shotgun (WGS) entry which is preliminary data.</text>
</comment>
<evidence type="ECO:0000313" key="2">
    <source>
        <dbReference type="EMBL" id="GAG10631.1"/>
    </source>
</evidence>
<feature type="compositionally biased region" description="Acidic residues" evidence="1">
    <location>
        <begin position="150"/>
        <end position="165"/>
    </location>
</feature>
<protein>
    <submittedName>
        <fullName evidence="2">Uncharacterized protein</fullName>
    </submittedName>
</protein>
<reference evidence="2" key="1">
    <citation type="journal article" date="2014" name="Front. Microbiol.">
        <title>High frequency of phylogenetically diverse reductive dehalogenase-homologous genes in deep subseafloor sedimentary metagenomes.</title>
        <authorList>
            <person name="Kawai M."/>
            <person name="Futagami T."/>
            <person name="Toyoda A."/>
            <person name="Takaki Y."/>
            <person name="Nishi S."/>
            <person name="Hori S."/>
            <person name="Arai W."/>
            <person name="Tsubouchi T."/>
            <person name="Morono Y."/>
            <person name="Uchiyama I."/>
            <person name="Ito T."/>
            <person name="Fujiyama A."/>
            <person name="Inagaki F."/>
            <person name="Takami H."/>
        </authorList>
    </citation>
    <scope>NUCLEOTIDE SEQUENCE</scope>
    <source>
        <strain evidence="2">Expedition CK06-06</strain>
    </source>
</reference>
<dbReference type="AlphaFoldDB" id="X0WD75"/>
<feature type="non-terminal residue" evidence="2">
    <location>
        <position position="268"/>
    </location>
</feature>
<feature type="region of interest" description="Disordered" evidence="1">
    <location>
        <begin position="133"/>
        <end position="167"/>
    </location>
</feature>
<organism evidence="2">
    <name type="scientific">marine sediment metagenome</name>
    <dbReference type="NCBI Taxonomy" id="412755"/>
    <lineage>
        <taxon>unclassified sequences</taxon>
        <taxon>metagenomes</taxon>
        <taxon>ecological metagenomes</taxon>
    </lineage>
</organism>
<proteinExistence type="predicted"/>
<name>X0WD75_9ZZZZ</name>
<dbReference type="EMBL" id="BARS01024676">
    <property type="protein sequence ID" value="GAG10631.1"/>
    <property type="molecule type" value="Genomic_DNA"/>
</dbReference>
<feature type="compositionally biased region" description="Basic and acidic residues" evidence="1">
    <location>
        <begin position="139"/>
        <end position="149"/>
    </location>
</feature>
<gene>
    <name evidence="2" type="ORF">S01H1_39134</name>
</gene>
<evidence type="ECO:0000256" key="1">
    <source>
        <dbReference type="SAM" id="MobiDB-lite"/>
    </source>
</evidence>
<accession>X0WD75</accession>